<dbReference type="Gene3D" id="3.40.50.620">
    <property type="entry name" value="HUPs"/>
    <property type="match status" value="1"/>
</dbReference>
<dbReference type="InterPro" id="IPR014729">
    <property type="entry name" value="Rossmann-like_a/b/a_fold"/>
</dbReference>
<evidence type="ECO:0000313" key="3">
    <source>
        <dbReference type="Proteomes" id="UP001178508"/>
    </source>
</evidence>
<dbReference type="Pfam" id="PF02698">
    <property type="entry name" value="DUF218"/>
    <property type="match status" value="1"/>
</dbReference>
<dbReference type="PANTHER" id="PTHR30336">
    <property type="entry name" value="INNER MEMBRANE PROTEIN, PROBABLE PERMEASE"/>
    <property type="match status" value="1"/>
</dbReference>
<proteinExistence type="predicted"/>
<dbReference type="GO" id="GO:0005886">
    <property type="term" value="C:plasma membrane"/>
    <property type="evidence" value="ECO:0007669"/>
    <property type="project" value="TreeGrafter"/>
</dbReference>
<protein>
    <submittedName>
        <fullName evidence="2">Uncharacterized protein SCO4629-like</fullName>
    </submittedName>
</protein>
<reference evidence="2" key="1">
    <citation type="submission" date="2023-08" db="EMBL/GenBank/DDBJ databases">
        <authorList>
            <person name="Alioto T."/>
            <person name="Alioto T."/>
            <person name="Gomez Garrido J."/>
        </authorList>
    </citation>
    <scope>NUCLEOTIDE SEQUENCE</scope>
</reference>
<dbReference type="EMBL" id="OY660885">
    <property type="protein sequence ID" value="CAJ1084858.1"/>
    <property type="molecule type" value="Genomic_DNA"/>
</dbReference>
<evidence type="ECO:0000259" key="1">
    <source>
        <dbReference type="Pfam" id="PF02698"/>
    </source>
</evidence>
<organism evidence="2 3">
    <name type="scientific">Xyrichtys novacula</name>
    <name type="common">Pearly razorfish</name>
    <name type="synonym">Hemipteronotus novacula</name>
    <dbReference type="NCBI Taxonomy" id="13765"/>
    <lineage>
        <taxon>Eukaryota</taxon>
        <taxon>Metazoa</taxon>
        <taxon>Chordata</taxon>
        <taxon>Craniata</taxon>
        <taxon>Vertebrata</taxon>
        <taxon>Euteleostomi</taxon>
        <taxon>Actinopterygii</taxon>
        <taxon>Neopterygii</taxon>
        <taxon>Teleostei</taxon>
        <taxon>Neoteleostei</taxon>
        <taxon>Acanthomorphata</taxon>
        <taxon>Eupercaria</taxon>
        <taxon>Labriformes</taxon>
        <taxon>Labridae</taxon>
        <taxon>Xyrichtys</taxon>
    </lineage>
</organism>
<dbReference type="AlphaFoldDB" id="A0AAV1HG28"/>
<name>A0AAV1HG28_XYRNO</name>
<accession>A0AAV1HG28</accession>
<evidence type="ECO:0000313" key="2">
    <source>
        <dbReference type="EMBL" id="CAJ1084858.1"/>
    </source>
</evidence>
<keyword evidence="3" id="KW-1185">Reference proteome</keyword>
<dbReference type="InterPro" id="IPR003848">
    <property type="entry name" value="DUF218"/>
</dbReference>
<dbReference type="PANTHER" id="PTHR30336:SF20">
    <property type="entry name" value="DUF218 DOMAIN-CONTAINING PROTEIN"/>
    <property type="match status" value="1"/>
</dbReference>
<gene>
    <name evidence="2" type="ORF">XNOV1_A033425</name>
</gene>
<dbReference type="CDD" id="cd06259">
    <property type="entry name" value="YdcF-like"/>
    <property type="match status" value="1"/>
</dbReference>
<dbReference type="InterPro" id="IPR051599">
    <property type="entry name" value="Cell_Envelope_Assoc"/>
</dbReference>
<sequence length="213" mass="24556">MAEKREEAKILWDFLRLGQPLEKSDVIIGLGCTDIQVAEKSAELFLEGWAPLLLFTGKQGAGTKDKWTKPEAEVFQKVALEKEVPRENILLETEATNTGENIRFSCKLLKERNIPVSSVILVQTPIMERRVYATFERQWSKEGGLPKAIVTSPQVAFDEYFDKDATKFIESMLETLYRIKSYPEKGYQEEQEIPRRVQSAFEWFCCAGYKFKK</sequence>
<dbReference type="Proteomes" id="UP001178508">
    <property type="component" value="Chromosome 22"/>
</dbReference>
<feature type="domain" description="DUF218" evidence="1">
    <location>
        <begin position="25"/>
        <end position="149"/>
    </location>
</feature>